<dbReference type="InterPro" id="IPR051283">
    <property type="entry name" value="Sec_Metabolite_Acyltrans"/>
</dbReference>
<evidence type="ECO:0000313" key="3">
    <source>
        <dbReference type="EMBL" id="RYC78173.1"/>
    </source>
</evidence>
<dbReference type="AlphaFoldDB" id="A0A4Q2V1G7"/>
<dbReference type="EMBL" id="MQTW01001383">
    <property type="protein sequence ID" value="RYC78173.1"/>
    <property type="molecule type" value="Genomic_DNA"/>
</dbReference>
<sequence length="451" mass="49400">MEDVLDIFGQQPFFTINTQICFIFGTTEASSHNAIIDTLTSGLERLYDGFPWLAYDVTNEGSGPDNTGIYKFTKPGKAPEIIVKDLRDVAGTPTMENLRQAGYPMGMLDESIFAPCKTFASGKKPKSAPVFLTQANIISGGLILTFVAQHNTMDMTGQAHIISLFSKACHGEPFTDEELSSGNAVRHNIVPLLDESWAPGPELEPFILDPANSPTTNTNTEAPQPPMCTWAYVNFTASSLEQLKSKSLETVRPPKYVSTDDALTAFVWQSVTRARIPRLDILSRSTIARAVNVRKHVGISPTYPGPIQVSAYTTLTVQQLVEESLGNVALELRSALDPETSDLGFHARAIATFLSRTPDKTRFSASANFDTSIDMILSSWSNVNVHGLDFNLGLGIPEAVRRPRFIPVEGLSFLMPKTADGDIAIALCLRNEDLERLKTDKQFARYGAYIG</sequence>
<dbReference type="Pfam" id="PF22664">
    <property type="entry name" value="TRI-like_N"/>
    <property type="match status" value="1"/>
</dbReference>
<dbReference type="GO" id="GO:0016740">
    <property type="term" value="F:transferase activity"/>
    <property type="evidence" value="ECO:0007669"/>
    <property type="project" value="UniProtKB-KW"/>
</dbReference>
<accession>A0A4Q2V1G7</accession>
<dbReference type="Gene3D" id="3.30.559.10">
    <property type="entry name" value="Chloramphenicol acetyltransferase-like domain"/>
    <property type="match status" value="2"/>
</dbReference>
<dbReference type="PANTHER" id="PTHR31896">
    <property type="entry name" value="FAMILY REGULATORY PROTEIN, PUTATIVE (AFU_ORTHOLOGUE AFUA_3G14730)-RELATED"/>
    <property type="match status" value="1"/>
</dbReference>
<comment type="caution">
    <text evidence="3">The sequence shown here is derived from an EMBL/GenBank/DDBJ whole genome shotgun (WGS) entry which is preliminary data.</text>
</comment>
<keyword evidence="1 3" id="KW-0808">Transferase</keyword>
<evidence type="ECO:0000259" key="2">
    <source>
        <dbReference type="Pfam" id="PF22664"/>
    </source>
</evidence>
<name>A0A4Q2V1G7_FUSOX</name>
<proteinExistence type="predicted"/>
<evidence type="ECO:0000313" key="4">
    <source>
        <dbReference type="Proteomes" id="UP000290540"/>
    </source>
</evidence>
<feature type="domain" description="Trichothecene 3-O-acetyltransferase-like N-terminal" evidence="2">
    <location>
        <begin position="16"/>
        <end position="169"/>
    </location>
</feature>
<organism evidence="3 4">
    <name type="scientific">Fusarium oxysporum f. sp. narcissi</name>
    <dbReference type="NCBI Taxonomy" id="451672"/>
    <lineage>
        <taxon>Eukaryota</taxon>
        <taxon>Fungi</taxon>
        <taxon>Dikarya</taxon>
        <taxon>Ascomycota</taxon>
        <taxon>Pezizomycotina</taxon>
        <taxon>Sordariomycetes</taxon>
        <taxon>Hypocreomycetidae</taxon>
        <taxon>Hypocreales</taxon>
        <taxon>Nectriaceae</taxon>
        <taxon>Fusarium</taxon>
        <taxon>Fusarium oxysporum species complex</taxon>
    </lineage>
</organism>
<reference evidence="3 4" key="1">
    <citation type="submission" date="2016-12" db="EMBL/GenBank/DDBJ databases">
        <title>Draft genome sequence of Fusarium oxysporum causing rot on Narcissus.</title>
        <authorList>
            <person name="Armitage A.D."/>
            <person name="Taylor A."/>
            <person name="Clarkson J.P."/>
            <person name="Harrison R.J."/>
            <person name="Jackson A.C."/>
        </authorList>
    </citation>
    <scope>NUCLEOTIDE SEQUENCE [LARGE SCALE GENOMIC DNA]</scope>
    <source>
        <strain evidence="3 4">N139</strain>
    </source>
</reference>
<protein>
    <submittedName>
        <fullName evidence="3">Trichothecene 3-O-acetyltransferase</fullName>
    </submittedName>
</protein>
<dbReference type="InterPro" id="IPR054710">
    <property type="entry name" value="Tri101-like_N"/>
</dbReference>
<gene>
    <name evidence="3" type="ORF">BFJ63_vAg18954</name>
</gene>
<dbReference type="PANTHER" id="PTHR31896:SF64">
    <property type="entry name" value="TRICHOTHECENE 3-O-ACETYLTRANSFERASE"/>
    <property type="match status" value="1"/>
</dbReference>
<dbReference type="InterPro" id="IPR023213">
    <property type="entry name" value="CAT-like_dom_sf"/>
</dbReference>
<dbReference type="Proteomes" id="UP000290540">
    <property type="component" value="Unassembled WGS sequence"/>
</dbReference>
<evidence type="ECO:0000256" key="1">
    <source>
        <dbReference type="ARBA" id="ARBA00022679"/>
    </source>
</evidence>